<protein>
    <recommendedName>
        <fullName evidence="6">Secreted protein</fullName>
    </recommendedName>
</protein>
<feature type="coiled-coil region" evidence="1">
    <location>
        <begin position="70"/>
        <end position="97"/>
    </location>
</feature>
<accession>A0ABD1DA29</accession>
<sequence length="187" mass="20870">MSSRFALSVLLVATLSGLCLAGSIEDEFYRSIRSPSIVGLDDEDVEARQSGPEPPRDSYRNVVRDIENYLKVLSDNADGIEQSLKDLNEKVKKLDMRGQEQYNMYYAKKLLAEQRAAIEALQAGVQVGNTKSYADLLKQTDEYVRPQQQTSGSSSYRKKDQQRSESPLVHSGAYQALQSLKKLSGVT</sequence>
<evidence type="ECO:0000256" key="2">
    <source>
        <dbReference type="SAM" id="MobiDB-lite"/>
    </source>
</evidence>
<keyword evidence="3" id="KW-0732">Signal</keyword>
<feature type="signal peptide" evidence="3">
    <location>
        <begin position="1"/>
        <end position="21"/>
    </location>
</feature>
<gene>
    <name evidence="4" type="ORF">pipiens_002864</name>
</gene>
<keyword evidence="5" id="KW-1185">Reference proteome</keyword>
<feature type="chain" id="PRO_5044763418" description="Secreted protein" evidence="3">
    <location>
        <begin position="22"/>
        <end position="187"/>
    </location>
</feature>
<dbReference type="Proteomes" id="UP001562425">
    <property type="component" value="Unassembled WGS sequence"/>
</dbReference>
<comment type="caution">
    <text evidence="4">The sequence shown here is derived from an EMBL/GenBank/DDBJ whole genome shotgun (WGS) entry which is preliminary data.</text>
</comment>
<evidence type="ECO:0000313" key="4">
    <source>
        <dbReference type="EMBL" id="KAL1395354.1"/>
    </source>
</evidence>
<keyword evidence="1" id="KW-0175">Coiled coil</keyword>
<dbReference type="EMBL" id="JBEHCU010007175">
    <property type="protein sequence ID" value="KAL1395354.1"/>
    <property type="molecule type" value="Genomic_DNA"/>
</dbReference>
<evidence type="ECO:0000313" key="5">
    <source>
        <dbReference type="Proteomes" id="UP001562425"/>
    </source>
</evidence>
<dbReference type="AlphaFoldDB" id="A0ABD1DA29"/>
<evidence type="ECO:0008006" key="6">
    <source>
        <dbReference type="Google" id="ProtNLM"/>
    </source>
</evidence>
<feature type="compositionally biased region" description="Polar residues" evidence="2">
    <location>
        <begin position="146"/>
        <end position="155"/>
    </location>
</feature>
<organism evidence="4 5">
    <name type="scientific">Culex pipiens pipiens</name>
    <name type="common">Northern house mosquito</name>
    <dbReference type="NCBI Taxonomy" id="38569"/>
    <lineage>
        <taxon>Eukaryota</taxon>
        <taxon>Metazoa</taxon>
        <taxon>Ecdysozoa</taxon>
        <taxon>Arthropoda</taxon>
        <taxon>Hexapoda</taxon>
        <taxon>Insecta</taxon>
        <taxon>Pterygota</taxon>
        <taxon>Neoptera</taxon>
        <taxon>Endopterygota</taxon>
        <taxon>Diptera</taxon>
        <taxon>Nematocera</taxon>
        <taxon>Culicoidea</taxon>
        <taxon>Culicidae</taxon>
        <taxon>Culicinae</taxon>
        <taxon>Culicini</taxon>
        <taxon>Culex</taxon>
        <taxon>Culex</taxon>
    </lineage>
</organism>
<evidence type="ECO:0000256" key="3">
    <source>
        <dbReference type="SAM" id="SignalP"/>
    </source>
</evidence>
<feature type="region of interest" description="Disordered" evidence="2">
    <location>
        <begin position="143"/>
        <end position="171"/>
    </location>
</feature>
<name>A0ABD1DA29_CULPP</name>
<reference evidence="4 5" key="1">
    <citation type="submission" date="2024-05" db="EMBL/GenBank/DDBJ databases">
        <title>Culex pipiens pipiens assembly and annotation.</title>
        <authorList>
            <person name="Alout H."/>
            <person name="Durand T."/>
        </authorList>
    </citation>
    <scope>NUCLEOTIDE SEQUENCE [LARGE SCALE GENOMIC DNA]</scope>
    <source>
        <strain evidence="4">HA-2024</strain>
        <tissue evidence="4">Whole body</tissue>
    </source>
</reference>
<evidence type="ECO:0000256" key="1">
    <source>
        <dbReference type="SAM" id="Coils"/>
    </source>
</evidence>
<proteinExistence type="predicted"/>